<name>A0AA86UZD1_9EUKA</name>
<accession>A0AA86UZD1</accession>
<keyword evidence="3" id="KW-1185">Reference proteome</keyword>
<gene>
    <name evidence="2" type="ORF">HINF_LOCUS60352</name>
    <name evidence="1" type="ORF">HINF_LOCUS65895</name>
</gene>
<reference evidence="1" key="1">
    <citation type="submission" date="2023-06" db="EMBL/GenBank/DDBJ databases">
        <authorList>
            <person name="Kurt Z."/>
        </authorList>
    </citation>
    <scope>NUCLEOTIDE SEQUENCE</scope>
</reference>
<protein>
    <submittedName>
        <fullName evidence="2">Hypothetical_protein</fullName>
    </submittedName>
</protein>
<evidence type="ECO:0000313" key="3">
    <source>
        <dbReference type="Proteomes" id="UP001642409"/>
    </source>
</evidence>
<proteinExistence type="predicted"/>
<evidence type="ECO:0000313" key="2">
    <source>
        <dbReference type="EMBL" id="CAL6081460.1"/>
    </source>
</evidence>
<dbReference type="AlphaFoldDB" id="A0AA86UZD1"/>
<reference evidence="2 3" key="2">
    <citation type="submission" date="2024-07" db="EMBL/GenBank/DDBJ databases">
        <authorList>
            <person name="Akdeniz Z."/>
        </authorList>
    </citation>
    <scope>NUCLEOTIDE SEQUENCE [LARGE SCALE GENOMIC DNA]</scope>
</reference>
<organism evidence="1">
    <name type="scientific">Hexamita inflata</name>
    <dbReference type="NCBI Taxonomy" id="28002"/>
    <lineage>
        <taxon>Eukaryota</taxon>
        <taxon>Metamonada</taxon>
        <taxon>Diplomonadida</taxon>
        <taxon>Hexamitidae</taxon>
        <taxon>Hexamitinae</taxon>
        <taxon>Hexamita</taxon>
    </lineage>
</organism>
<dbReference type="EMBL" id="CATOUU010001184">
    <property type="protein sequence ID" value="CAI9978250.1"/>
    <property type="molecule type" value="Genomic_DNA"/>
</dbReference>
<dbReference type="Proteomes" id="UP001642409">
    <property type="component" value="Unassembled WGS sequence"/>
</dbReference>
<evidence type="ECO:0000313" key="1">
    <source>
        <dbReference type="EMBL" id="CAI9978250.1"/>
    </source>
</evidence>
<sequence length="99" mass="11613">MQIMSMTRKKLLDLDSKTYCIYWFTVYQQAPFTILSASPQRAVKVINYLVNLIFTQYRPLGVFAKLELVSPVHYFGSNHAKYKIAIALVLFTYLHRVYI</sequence>
<dbReference type="EMBL" id="CAXDID020000353">
    <property type="protein sequence ID" value="CAL6081460.1"/>
    <property type="molecule type" value="Genomic_DNA"/>
</dbReference>
<comment type="caution">
    <text evidence="1">The sequence shown here is derived from an EMBL/GenBank/DDBJ whole genome shotgun (WGS) entry which is preliminary data.</text>
</comment>